<dbReference type="PANTHER" id="PTHR43826">
    <property type="entry name" value="GLUCOSE-6-PHOSPHATE EXCHANGER SLC37A4"/>
    <property type="match status" value="1"/>
</dbReference>
<keyword evidence="4 5" id="KW-0472">Membrane</keyword>
<dbReference type="STRING" id="897.B2D07_13375"/>
<sequence length="425" mass="45647">MTTDAMRNVLLYRWLIFILLSFGYILVYFHRLCPAVLAVDIMEDLSAGGSMTGLLGSAYFYPYALMQLPAGLMSDSWGPRRTITVFFVVAAGGAVVMGFSTTVAWAIIGRTIVGVGAAMLFVPTLKILAEWFRKREFAYMTGLLLAMGGVGTLIATTPLVWLSNRVGWRNAFTLVGGLTLIMAVLVGIFVRNRPGDLGWPSPLEPSPSAGCPGTGLAAGMKTVLTCPAFWPLAVWFFFDFGIFFAIAGLWGGPYLVHVYGMSRAETGHILVMLAVGLVVGAPAVSWLSDRVFRRRKPVLMLCATGMLLVIGILALKTAAIPLWGLYGIFFFMTFFGNAAGVIAFTMNKELFPIGIAGTATGLVNLFPFAGGAVFQPLLGYILEQRSGAAEGFTPAGYEAVFWVLFVAALIAFGAASLTRETLETV</sequence>
<dbReference type="RefSeq" id="WP_020875906.1">
    <property type="nucleotide sequence ID" value="NZ_ATHJ01000063.1"/>
</dbReference>
<evidence type="ECO:0000313" key="8">
    <source>
        <dbReference type="Proteomes" id="UP000014977"/>
    </source>
</evidence>
<gene>
    <name evidence="7" type="ORF">dsmv_1522</name>
</gene>
<dbReference type="EMBL" id="ATHJ01000063">
    <property type="protein sequence ID" value="EPR42871.1"/>
    <property type="molecule type" value="Genomic_DNA"/>
</dbReference>
<dbReference type="PANTHER" id="PTHR43826:SF3">
    <property type="entry name" value="GLUCOSE-6-PHOSPHATE EXCHANGER SLC37A4"/>
    <property type="match status" value="1"/>
</dbReference>
<accession>S7U0C4</accession>
<dbReference type="Gene3D" id="1.20.1250.20">
    <property type="entry name" value="MFS general substrate transporter like domains"/>
    <property type="match status" value="2"/>
</dbReference>
<feature type="transmembrane region" description="Helical" evidence="5">
    <location>
        <begin position="325"/>
        <end position="346"/>
    </location>
</feature>
<dbReference type="GO" id="GO:0012505">
    <property type="term" value="C:endomembrane system"/>
    <property type="evidence" value="ECO:0007669"/>
    <property type="project" value="UniProtKB-SubCell"/>
</dbReference>
<feature type="transmembrane region" description="Helical" evidence="5">
    <location>
        <begin position="168"/>
        <end position="190"/>
    </location>
</feature>
<feature type="transmembrane region" description="Helical" evidence="5">
    <location>
        <begin position="50"/>
        <end position="70"/>
    </location>
</feature>
<feature type="transmembrane region" description="Helical" evidence="5">
    <location>
        <begin position="269"/>
        <end position="287"/>
    </location>
</feature>
<dbReference type="InterPro" id="IPR000849">
    <property type="entry name" value="Sugar_P_transporter"/>
</dbReference>
<keyword evidence="3 5" id="KW-1133">Transmembrane helix</keyword>
<evidence type="ECO:0000256" key="5">
    <source>
        <dbReference type="SAM" id="Phobius"/>
    </source>
</evidence>
<feature type="transmembrane region" description="Helical" evidence="5">
    <location>
        <begin position="12"/>
        <end position="30"/>
    </location>
</feature>
<dbReference type="GO" id="GO:0016020">
    <property type="term" value="C:membrane"/>
    <property type="evidence" value="ECO:0007669"/>
    <property type="project" value="InterPro"/>
</dbReference>
<evidence type="ECO:0000256" key="2">
    <source>
        <dbReference type="ARBA" id="ARBA00022692"/>
    </source>
</evidence>
<dbReference type="PROSITE" id="PS50850">
    <property type="entry name" value="MFS"/>
    <property type="match status" value="1"/>
</dbReference>
<dbReference type="GO" id="GO:0061513">
    <property type="term" value="F:glucose 6-phosphate:phosphate antiporter activity"/>
    <property type="evidence" value="ECO:0007669"/>
    <property type="project" value="TreeGrafter"/>
</dbReference>
<name>S7U0C4_DESML</name>
<keyword evidence="8" id="KW-1185">Reference proteome</keyword>
<feature type="domain" description="Major facilitator superfamily (MFS) profile" evidence="6">
    <location>
        <begin position="16"/>
        <end position="423"/>
    </location>
</feature>
<dbReference type="Pfam" id="PF07690">
    <property type="entry name" value="MFS_1"/>
    <property type="match status" value="1"/>
</dbReference>
<dbReference type="OrthoDB" id="5315372at2"/>
<evidence type="ECO:0000259" key="6">
    <source>
        <dbReference type="PROSITE" id="PS50850"/>
    </source>
</evidence>
<keyword evidence="2 5" id="KW-0812">Transmembrane</keyword>
<dbReference type="InterPro" id="IPR020846">
    <property type="entry name" value="MFS_dom"/>
</dbReference>
<evidence type="ECO:0000313" key="7">
    <source>
        <dbReference type="EMBL" id="EPR42871.1"/>
    </source>
</evidence>
<feature type="transmembrane region" description="Helical" evidence="5">
    <location>
        <begin position="105"/>
        <end position="125"/>
    </location>
</feature>
<reference evidence="7 8" key="1">
    <citation type="journal article" date="2013" name="Genome Announc.">
        <title>Draft genome sequences for three mercury-methylating, sulfate-reducing bacteria.</title>
        <authorList>
            <person name="Brown S.D."/>
            <person name="Hurt R.A.Jr."/>
            <person name="Gilmour C.C."/>
            <person name="Elias D.A."/>
        </authorList>
    </citation>
    <scope>NUCLEOTIDE SEQUENCE [LARGE SCALE GENOMIC DNA]</scope>
    <source>
        <strain evidence="7 8">DSM 2059</strain>
    </source>
</reference>
<feature type="transmembrane region" description="Helical" evidence="5">
    <location>
        <begin position="228"/>
        <end position="249"/>
    </location>
</feature>
<comment type="caution">
    <text evidence="7">The sequence shown here is derived from an EMBL/GenBank/DDBJ whole genome shotgun (WGS) entry which is preliminary data.</text>
</comment>
<feature type="transmembrane region" description="Helical" evidence="5">
    <location>
        <begin position="137"/>
        <end position="162"/>
    </location>
</feature>
<feature type="transmembrane region" description="Helical" evidence="5">
    <location>
        <begin position="353"/>
        <end position="379"/>
    </location>
</feature>
<feature type="transmembrane region" description="Helical" evidence="5">
    <location>
        <begin position="299"/>
        <end position="319"/>
    </location>
</feature>
<feature type="transmembrane region" description="Helical" evidence="5">
    <location>
        <begin position="399"/>
        <end position="418"/>
    </location>
</feature>
<dbReference type="PIRSF" id="PIRSF002808">
    <property type="entry name" value="Hexose_phosphate_transp"/>
    <property type="match status" value="1"/>
</dbReference>
<dbReference type="SUPFAM" id="SSF103473">
    <property type="entry name" value="MFS general substrate transporter"/>
    <property type="match status" value="1"/>
</dbReference>
<evidence type="ECO:0000256" key="3">
    <source>
        <dbReference type="ARBA" id="ARBA00022989"/>
    </source>
</evidence>
<dbReference type="AlphaFoldDB" id="S7U0C4"/>
<comment type="subcellular location">
    <subcellularLocation>
        <location evidence="1">Endomembrane system</location>
        <topology evidence="1">Multi-pass membrane protein</topology>
    </subcellularLocation>
</comment>
<dbReference type="InterPro" id="IPR011701">
    <property type="entry name" value="MFS"/>
</dbReference>
<dbReference type="Proteomes" id="UP000014977">
    <property type="component" value="Unassembled WGS sequence"/>
</dbReference>
<evidence type="ECO:0000256" key="4">
    <source>
        <dbReference type="ARBA" id="ARBA00023136"/>
    </source>
</evidence>
<protein>
    <submittedName>
        <fullName evidence="7">Major facilitator superfamily MFS_1</fullName>
    </submittedName>
</protein>
<proteinExistence type="predicted"/>
<dbReference type="GO" id="GO:0035435">
    <property type="term" value="P:phosphate ion transmembrane transport"/>
    <property type="evidence" value="ECO:0007669"/>
    <property type="project" value="TreeGrafter"/>
</dbReference>
<evidence type="ECO:0000256" key="1">
    <source>
        <dbReference type="ARBA" id="ARBA00004127"/>
    </source>
</evidence>
<organism evidence="7 8">
    <name type="scientific">Desulfococcus multivorans DSM 2059</name>
    <dbReference type="NCBI Taxonomy" id="1121405"/>
    <lineage>
        <taxon>Bacteria</taxon>
        <taxon>Pseudomonadati</taxon>
        <taxon>Thermodesulfobacteriota</taxon>
        <taxon>Desulfobacteria</taxon>
        <taxon>Desulfobacterales</taxon>
        <taxon>Desulfococcaceae</taxon>
        <taxon>Desulfococcus</taxon>
    </lineage>
</organism>
<dbReference type="InterPro" id="IPR036259">
    <property type="entry name" value="MFS_trans_sf"/>
</dbReference>
<dbReference type="InterPro" id="IPR051337">
    <property type="entry name" value="OPA_Antiporter"/>
</dbReference>
<feature type="transmembrane region" description="Helical" evidence="5">
    <location>
        <begin position="82"/>
        <end position="99"/>
    </location>
</feature>
<dbReference type="eggNOG" id="COG2271">
    <property type="taxonomic scope" value="Bacteria"/>
</dbReference>